<gene>
    <name evidence="1" type="ORF">HNQ77_001438</name>
</gene>
<keyword evidence="2" id="KW-1185">Reference proteome</keyword>
<protein>
    <submittedName>
        <fullName evidence="1">Uncharacterized protein</fullName>
    </submittedName>
</protein>
<sequence>MALFFGLLAIAGCGPDTKPTNAKLEKAIDAYYESRNECLFPTGLKFPYEVSPGSDAKEEKKRMDAMTDAGLLKRQDAPAIHVENYTLTPLGERVAPRFCYGHRVVKSIDSFTPPAKQNGFVESNVSYHYTMMDVPVWAKTDAMEAAFPKMANSISDNAGDQIVLATVGAGWQVPE</sequence>
<evidence type="ECO:0000313" key="1">
    <source>
        <dbReference type="EMBL" id="MBB6143494.1"/>
    </source>
</evidence>
<evidence type="ECO:0000313" key="2">
    <source>
        <dbReference type="Proteomes" id="UP000538666"/>
    </source>
</evidence>
<name>A0A841JZS1_9BACT</name>
<dbReference type="OrthoDB" id="118909at2"/>
<proteinExistence type="predicted"/>
<dbReference type="RefSeq" id="WP_050062358.1">
    <property type="nucleotide sequence ID" value="NZ_JACHEK010000002.1"/>
</dbReference>
<reference evidence="1 2" key="1">
    <citation type="submission" date="2020-08" db="EMBL/GenBank/DDBJ databases">
        <title>Genomic Encyclopedia of Type Strains, Phase IV (KMG-IV): sequencing the most valuable type-strain genomes for metagenomic binning, comparative biology and taxonomic classification.</title>
        <authorList>
            <person name="Goeker M."/>
        </authorList>
    </citation>
    <scope>NUCLEOTIDE SEQUENCE [LARGE SCALE GENOMIC DNA]</scope>
    <source>
        <strain evidence="1 2">DSM 103733</strain>
    </source>
</reference>
<organism evidence="1 2">
    <name type="scientific">Silvibacterium bohemicum</name>
    <dbReference type="NCBI Taxonomy" id="1577686"/>
    <lineage>
        <taxon>Bacteria</taxon>
        <taxon>Pseudomonadati</taxon>
        <taxon>Acidobacteriota</taxon>
        <taxon>Terriglobia</taxon>
        <taxon>Terriglobales</taxon>
        <taxon>Acidobacteriaceae</taxon>
        <taxon>Silvibacterium</taxon>
    </lineage>
</organism>
<comment type="caution">
    <text evidence="1">The sequence shown here is derived from an EMBL/GenBank/DDBJ whole genome shotgun (WGS) entry which is preliminary data.</text>
</comment>
<dbReference type="Proteomes" id="UP000538666">
    <property type="component" value="Unassembled WGS sequence"/>
</dbReference>
<accession>A0A841JZS1</accession>
<dbReference type="EMBL" id="JACHEK010000002">
    <property type="protein sequence ID" value="MBB6143494.1"/>
    <property type="molecule type" value="Genomic_DNA"/>
</dbReference>
<dbReference type="AlphaFoldDB" id="A0A841JZS1"/>